<dbReference type="Gene3D" id="3.40.50.150">
    <property type="entry name" value="Vaccinia Virus protein VP39"/>
    <property type="match status" value="1"/>
</dbReference>
<feature type="binding site" evidence="6">
    <location>
        <begin position="58"/>
        <end position="60"/>
    </location>
    <ligand>
        <name>S-adenosyl-L-methionine</name>
        <dbReference type="ChEBI" id="CHEBI:59789"/>
    </ligand>
</feature>
<evidence type="ECO:0000256" key="4">
    <source>
        <dbReference type="ARBA" id="ARBA00022679"/>
    </source>
</evidence>
<feature type="compositionally biased region" description="Basic and acidic residues" evidence="7">
    <location>
        <begin position="11"/>
        <end position="22"/>
    </location>
</feature>
<comment type="subcellular location">
    <subcellularLocation>
        <location evidence="6">Cytoplasm</location>
    </subcellularLocation>
</comment>
<dbReference type="Pfam" id="PF01795">
    <property type="entry name" value="Methyltransf_5"/>
    <property type="match status" value="1"/>
</dbReference>
<dbReference type="Proteomes" id="UP000006078">
    <property type="component" value="Unassembled WGS sequence"/>
</dbReference>
<dbReference type="InterPro" id="IPR023397">
    <property type="entry name" value="SAM-dep_MeTrfase_MraW_recog"/>
</dbReference>
<feature type="binding site" evidence="6">
    <location>
        <position position="104"/>
    </location>
    <ligand>
        <name>S-adenosyl-L-methionine</name>
        <dbReference type="ChEBI" id="CHEBI:59789"/>
    </ligand>
</feature>
<dbReference type="STRING" id="29321.AAV33_07750"/>
<dbReference type="NCBIfam" id="TIGR00006">
    <property type="entry name" value="16S rRNA (cytosine(1402)-N(4))-methyltransferase RsmH"/>
    <property type="match status" value="1"/>
</dbReference>
<dbReference type="SUPFAM" id="SSF81799">
    <property type="entry name" value="Putative methyltransferase TM0872, insert domain"/>
    <property type="match status" value="1"/>
</dbReference>
<dbReference type="PANTHER" id="PTHR11265:SF0">
    <property type="entry name" value="12S RRNA N4-METHYLCYTIDINE METHYLTRANSFERASE"/>
    <property type="match status" value="1"/>
</dbReference>
<evidence type="ECO:0000313" key="9">
    <source>
        <dbReference type="EMBL" id="EJZ82771.1"/>
    </source>
</evidence>
<evidence type="ECO:0000313" key="10">
    <source>
        <dbReference type="Proteomes" id="UP000006078"/>
    </source>
</evidence>
<dbReference type="GO" id="GO:0005737">
    <property type="term" value="C:cytoplasm"/>
    <property type="evidence" value="ECO:0007669"/>
    <property type="project" value="UniProtKB-SubCell"/>
</dbReference>
<feature type="region of interest" description="Disordered" evidence="7">
    <location>
        <begin position="1"/>
        <end position="25"/>
    </location>
</feature>
<evidence type="ECO:0000313" key="8">
    <source>
        <dbReference type="EMBL" id="CCI83006.1"/>
    </source>
</evidence>
<reference evidence="9 10" key="2">
    <citation type="submission" date="2012-08" db="EMBL/GenBank/DDBJ databases">
        <title>The Genome Sequence of Turicella otitidis ATCC 51513.</title>
        <authorList>
            <consortium name="The Broad Institute Genome Sequencing Platform"/>
            <person name="Earl A."/>
            <person name="Ward D."/>
            <person name="Feldgarden M."/>
            <person name="Gevers D."/>
            <person name="Huys G."/>
            <person name="Walker B."/>
            <person name="Young S.K."/>
            <person name="Zeng Q."/>
            <person name="Gargeya S."/>
            <person name="Fitzgerald M."/>
            <person name="Haas B."/>
            <person name="Abouelleil A."/>
            <person name="Alvarado L."/>
            <person name="Arachchi H.M."/>
            <person name="Berlin A.M."/>
            <person name="Chapman S.B."/>
            <person name="Goldberg J."/>
            <person name="Griggs A."/>
            <person name="Gujja S."/>
            <person name="Hansen M."/>
            <person name="Howarth C."/>
            <person name="Imamovic A."/>
            <person name="Larimer J."/>
            <person name="McCowen C."/>
            <person name="Montmayeur A."/>
            <person name="Murphy C."/>
            <person name="Neiman D."/>
            <person name="Pearson M."/>
            <person name="Priest M."/>
            <person name="Roberts A."/>
            <person name="Saif S."/>
            <person name="Shea T."/>
            <person name="Sisk P."/>
            <person name="Sykes S."/>
            <person name="Wortman J."/>
            <person name="Nusbaum C."/>
            <person name="Birren B."/>
        </authorList>
    </citation>
    <scope>NUCLEOTIDE SEQUENCE [LARGE SCALE GENOMIC DNA]</scope>
    <source>
        <strain evidence="9 10">ATCC 51513</strain>
    </source>
</reference>
<evidence type="ECO:0000256" key="7">
    <source>
        <dbReference type="SAM" id="MobiDB-lite"/>
    </source>
</evidence>
<keyword evidence="2 6" id="KW-0698">rRNA processing</keyword>
<evidence type="ECO:0000256" key="2">
    <source>
        <dbReference type="ARBA" id="ARBA00022552"/>
    </source>
</evidence>
<dbReference type="PIRSF" id="PIRSF004486">
    <property type="entry name" value="MraW"/>
    <property type="match status" value="1"/>
</dbReference>
<dbReference type="HOGENOM" id="CLU_038422_0_0_11"/>
<evidence type="ECO:0000256" key="6">
    <source>
        <dbReference type="HAMAP-Rule" id="MF_01007"/>
    </source>
</evidence>
<keyword evidence="4 6" id="KW-0808">Transferase</keyword>
<comment type="similarity">
    <text evidence="1 6">Belongs to the methyltransferase superfamily. RsmH family.</text>
</comment>
<dbReference type="EMBL" id="AHAE01000017">
    <property type="protein sequence ID" value="EJZ82771.1"/>
    <property type="molecule type" value="Genomic_DNA"/>
</dbReference>
<keyword evidence="10" id="KW-1185">Reference proteome</keyword>
<dbReference type="GO" id="GO:0070475">
    <property type="term" value="P:rRNA base methylation"/>
    <property type="evidence" value="ECO:0007669"/>
    <property type="project" value="UniProtKB-UniRule"/>
</dbReference>
<gene>
    <name evidence="8" type="primary">mraW</name>
    <name evidence="6" type="synonym">rsmH</name>
    <name evidence="8" type="ORF">BN46_0258</name>
    <name evidence="9" type="ORF">HMPREF9719_00263</name>
</gene>
<dbReference type="RefSeq" id="WP_004600153.1">
    <property type="nucleotide sequence ID" value="NZ_HF541865.1"/>
</dbReference>
<reference evidence="8 11" key="1">
    <citation type="journal article" date="2012" name="J. Bacteriol.">
        <title>Draft Genome Sequence of Turicella otitidis ATCC 51513, Isolated from Middle Ear Fluid from a Child with Otitis Media.</title>
        <authorList>
            <person name="Brinkrolf K."/>
            <person name="Schneider J."/>
            <person name="Knecht M."/>
            <person name="Ruckert C."/>
            <person name="Tauch A."/>
        </authorList>
    </citation>
    <scope>NUCLEOTIDE SEQUENCE [LARGE SCALE GENOMIC DNA]</scope>
    <source>
        <strain evidence="8 11">ATCC 51513</strain>
    </source>
</reference>
<dbReference type="eggNOG" id="COG0275">
    <property type="taxonomic scope" value="Bacteria"/>
</dbReference>
<keyword evidence="6" id="KW-0963">Cytoplasm</keyword>
<keyword evidence="3 6" id="KW-0489">Methyltransferase</keyword>
<dbReference type="Proteomes" id="UP000011016">
    <property type="component" value="Unassembled WGS sequence"/>
</dbReference>
<dbReference type="GO" id="GO:0071424">
    <property type="term" value="F:rRNA (cytosine-N4-)-methyltransferase activity"/>
    <property type="evidence" value="ECO:0007669"/>
    <property type="project" value="UniProtKB-UniRule"/>
</dbReference>
<keyword evidence="5 6" id="KW-0949">S-adenosyl-L-methionine</keyword>
<feature type="binding site" evidence="6">
    <location>
        <position position="132"/>
    </location>
    <ligand>
        <name>S-adenosyl-L-methionine</name>
        <dbReference type="ChEBI" id="CHEBI:59789"/>
    </ligand>
</feature>
<sequence length="361" mass="38523">MSAAASGRAGGDARRQAEDRAANHGHVPVMRARVAELLAPGIEAAENPVILDGTLGAGGHAEHLLEAFPQALLIGVDRDAEALANASERLARFGDRFSPVRARFDEFDRILAAPGEAPRLAREEGIAGALFDLGVSSMQLDEEERGFAYRVDAPLDMRMDPSSGPTAADVLNTYDHGRLARVLSTYGEERFAGKIAAAVVRERERAPFETSARLVELLYDTIPAPARRTGGHPAKRTFQALRVEVNGELDSLKAALPAACHALGPGGRAVFMSYQSLEDRLVKRAFKDLSSSKSPAGLPVDLPGTAPEYRLPTGKAIKATAEEIEDNPRAAPVRVRVIERLPTAGAEGGAKQATSNRGDER</sequence>
<evidence type="ECO:0000256" key="3">
    <source>
        <dbReference type="ARBA" id="ARBA00022603"/>
    </source>
</evidence>
<protein>
    <recommendedName>
        <fullName evidence="6">Ribosomal RNA small subunit methyltransferase H</fullName>
        <ecNumber evidence="6">2.1.1.199</ecNumber>
    </recommendedName>
    <alternativeName>
        <fullName evidence="6">16S rRNA m(4)C1402 methyltransferase</fullName>
    </alternativeName>
    <alternativeName>
        <fullName evidence="6">rRNA (cytosine-N(4)-)-methyltransferase RsmH</fullName>
    </alternativeName>
</protein>
<dbReference type="InterPro" id="IPR002903">
    <property type="entry name" value="RsmH"/>
</dbReference>
<dbReference type="SUPFAM" id="SSF53335">
    <property type="entry name" value="S-adenosyl-L-methionine-dependent methyltransferases"/>
    <property type="match status" value="1"/>
</dbReference>
<organism evidence="8 11">
    <name type="scientific">Corynebacterium otitidis ATCC 51513</name>
    <dbReference type="NCBI Taxonomy" id="883169"/>
    <lineage>
        <taxon>Bacteria</taxon>
        <taxon>Bacillati</taxon>
        <taxon>Actinomycetota</taxon>
        <taxon>Actinomycetes</taxon>
        <taxon>Mycobacteriales</taxon>
        <taxon>Corynebacteriaceae</taxon>
        <taxon>Corynebacterium</taxon>
    </lineage>
</organism>
<proteinExistence type="inferred from homology"/>
<evidence type="ECO:0000256" key="1">
    <source>
        <dbReference type="ARBA" id="ARBA00010396"/>
    </source>
</evidence>
<dbReference type="PATRIC" id="fig|883169.3.peg.247"/>
<dbReference type="InterPro" id="IPR029063">
    <property type="entry name" value="SAM-dependent_MTases_sf"/>
</dbReference>
<dbReference type="EMBL" id="CAJZ01000033">
    <property type="protein sequence ID" value="CCI83006.1"/>
    <property type="molecule type" value="Genomic_DNA"/>
</dbReference>
<accession>I7JVK7</accession>
<dbReference type="Gene3D" id="1.10.150.170">
    <property type="entry name" value="Putative methyltransferase TM0872, insert domain"/>
    <property type="match status" value="1"/>
</dbReference>
<evidence type="ECO:0000256" key="5">
    <source>
        <dbReference type="ARBA" id="ARBA00022691"/>
    </source>
</evidence>
<feature type="region of interest" description="Disordered" evidence="7">
    <location>
        <begin position="341"/>
        <end position="361"/>
    </location>
</feature>
<comment type="function">
    <text evidence="6">Specifically methylates the N4 position of cytidine in position 1402 (C1402) of 16S rRNA.</text>
</comment>
<feature type="binding site" evidence="6">
    <location>
        <position position="139"/>
    </location>
    <ligand>
        <name>S-adenosyl-L-methionine</name>
        <dbReference type="ChEBI" id="CHEBI:59789"/>
    </ligand>
</feature>
<comment type="catalytic activity">
    <reaction evidence="6">
        <text>cytidine(1402) in 16S rRNA + S-adenosyl-L-methionine = N(4)-methylcytidine(1402) in 16S rRNA + S-adenosyl-L-homocysteine + H(+)</text>
        <dbReference type="Rhea" id="RHEA:42928"/>
        <dbReference type="Rhea" id="RHEA-COMP:10286"/>
        <dbReference type="Rhea" id="RHEA-COMP:10287"/>
        <dbReference type="ChEBI" id="CHEBI:15378"/>
        <dbReference type="ChEBI" id="CHEBI:57856"/>
        <dbReference type="ChEBI" id="CHEBI:59789"/>
        <dbReference type="ChEBI" id="CHEBI:74506"/>
        <dbReference type="ChEBI" id="CHEBI:82748"/>
        <dbReference type="EC" id="2.1.1.199"/>
    </reaction>
</comment>
<dbReference type="HAMAP" id="MF_01007">
    <property type="entry name" value="16SrRNA_methyltr_H"/>
    <property type="match status" value="1"/>
</dbReference>
<dbReference type="OrthoDB" id="9806637at2"/>
<name>I7JVK7_9CORY</name>
<evidence type="ECO:0000313" key="11">
    <source>
        <dbReference type="Proteomes" id="UP000011016"/>
    </source>
</evidence>
<feature type="compositionally biased region" description="Polar residues" evidence="7">
    <location>
        <begin position="352"/>
        <end position="361"/>
    </location>
</feature>
<dbReference type="EC" id="2.1.1.199" evidence="6"/>
<dbReference type="PANTHER" id="PTHR11265">
    <property type="entry name" value="S-ADENOSYL-METHYLTRANSFERASE MRAW"/>
    <property type="match status" value="1"/>
</dbReference>
<feature type="binding site" evidence="6">
    <location>
        <position position="77"/>
    </location>
    <ligand>
        <name>S-adenosyl-L-methionine</name>
        <dbReference type="ChEBI" id="CHEBI:59789"/>
    </ligand>
</feature>
<dbReference type="AlphaFoldDB" id="I7JVK7"/>
<comment type="caution">
    <text evidence="8">The sequence shown here is derived from an EMBL/GenBank/DDBJ whole genome shotgun (WGS) entry which is preliminary data.</text>
</comment>